<keyword evidence="1" id="KW-0175">Coiled coil</keyword>
<comment type="caution">
    <text evidence="3">The sequence shown here is derived from an EMBL/GenBank/DDBJ whole genome shotgun (WGS) entry which is preliminary data.</text>
</comment>
<evidence type="ECO:0000313" key="3">
    <source>
        <dbReference type="EMBL" id="ORX53922.1"/>
    </source>
</evidence>
<dbReference type="Proteomes" id="UP000242146">
    <property type="component" value="Unassembled WGS sequence"/>
</dbReference>
<reference evidence="3 4" key="1">
    <citation type="submission" date="2016-07" db="EMBL/GenBank/DDBJ databases">
        <title>Pervasive Adenine N6-methylation of Active Genes in Fungi.</title>
        <authorList>
            <consortium name="DOE Joint Genome Institute"/>
            <person name="Mondo S.J."/>
            <person name="Dannebaum R.O."/>
            <person name="Kuo R.C."/>
            <person name="Labutti K."/>
            <person name="Haridas S."/>
            <person name="Kuo A."/>
            <person name="Salamov A."/>
            <person name="Ahrendt S.R."/>
            <person name="Lipzen A."/>
            <person name="Sullivan W."/>
            <person name="Andreopoulos W.B."/>
            <person name="Clum A."/>
            <person name="Lindquist E."/>
            <person name="Daum C."/>
            <person name="Ramamoorthy G.K."/>
            <person name="Gryganskyi A."/>
            <person name="Culley D."/>
            <person name="Magnuson J.K."/>
            <person name="James T.Y."/>
            <person name="O'Malley M.A."/>
            <person name="Stajich J.E."/>
            <person name="Spatafora J.W."/>
            <person name="Visel A."/>
            <person name="Grigoriev I.V."/>
        </authorList>
    </citation>
    <scope>NUCLEOTIDE SEQUENCE [LARGE SCALE GENOMIC DNA]</scope>
    <source>
        <strain evidence="3 4">NRRL 3301</strain>
    </source>
</reference>
<sequence>MTQLTVTELKDLAAKLPKANDRQRYVNIIEMSSKLQRTMRQLEEKLDIIDTAREIVSKTSGASNNDRSPPGSHLLSNVSSCSSSLSSHLASIPPIDTQPATSISVADEQQMSNHRLCSFSSSIGSEISFVFPDTPDDDLPEDTPFTARPHHDTIYETAAYYYNPTGMPPLPLVSALAGKKPSQDGIKLKRKVTFAKELVTATLRRSTDSADSDLSSSSSISSLIDSHVQDSSFLLMTPPESPHHPSDPPTHPSSPSTTSSYPLLENPLPLAPVIHVQKKINGLRGLITRTYQLNEIISSRTTISDLGLFNAVDSTTGKAKAVLRVVMTSQLKNTKSPVANLDRTMLQMFGFTFYVSLKRSPHVKRPPQDDPRCLVVSDHIVTDALYYWTQHQSLPLLHHATHILRESVKVYVIYDKAHLLKPQVTPPPTPPAIYS</sequence>
<feature type="coiled-coil region" evidence="1">
    <location>
        <begin position="25"/>
        <end position="52"/>
    </location>
</feature>
<dbReference type="EMBL" id="MCGT01000014">
    <property type="protein sequence ID" value="ORX53922.1"/>
    <property type="molecule type" value="Genomic_DNA"/>
</dbReference>
<feature type="region of interest" description="Disordered" evidence="2">
    <location>
        <begin position="59"/>
        <end position="79"/>
    </location>
</feature>
<evidence type="ECO:0000313" key="4">
    <source>
        <dbReference type="Proteomes" id="UP000242146"/>
    </source>
</evidence>
<gene>
    <name evidence="3" type="ORF">DM01DRAFT_1383343</name>
</gene>
<feature type="compositionally biased region" description="Low complexity" evidence="2">
    <location>
        <begin position="253"/>
        <end position="262"/>
    </location>
</feature>
<keyword evidence="4" id="KW-1185">Reference proteome</keyword>
<organism evidence="3 4">
    <name type="scientific">Hesseltinella vesiculosa</name>
    <dbReference type="NCBI Taxonomy" id="101127"/>
    <lineage>
        <taxon>Eukaryota</taxon>
        <taxon>Fungi</taxon>
        <taxon>Fungi incertae sedis</taxon>
        <taxon>Mucoromycota</taxon>
        <taxon>Mucoromycotina</taxon>
        <taxon>Mucoromycetes</taxon>
        <taxon>Mucorales</taxon>
        <taxon>Cunninghamellaceae</taxon>
        <taxon>Hesseltinella</taxon>
    </lineage>
</organism>
<protein>
    <submittedName>
        <fullName evidence="3">Uncharacterized protein</fullName>
    </submittedName>
</protein>
<dbReference type="AlphaFoldDB" id="A0A1X2GHD8"/>
<evidence type="ECO:0000256" key="1">
    <source>
        <dbReference type="SAM" id="Coils"/>
    </source>
</evidence>
<accession>A0A1X2GHD8</accession>
<evidence type="ECO:0000256" key="2">
    <source>
        <dbReference type="SAM" id="MobiDB-lite"/>
    </source>
</evidence>
<proteinExistence type="predicted"/>
<name>A0A1X2GHD8_9FUNG</name>
<feature type="region of interest" description="Disordered" evidence="2">
    <location>
        <begin position="233"/>
        <end position="262"/>
    </location>
</feature>
<dbReference type="OrthoDB" id="2241020at2759"/>